<protein>
    <submittedName>
        <fullName evidence="1">Uncharacterized protein</fullName>
    </submittedName>
</protein>
<evidence type="ECO:0000313" key="1">
    <source>
        <dbReference type="EMBL" id="MBX69229.1"/>
    </source>
</evidence>
<reference evidence="1" key="1">
    <citation type="submission" date="2018-02" db="EMBL/GenBank/DDBJ databases">
        <title>Rhizophora mucronata_Transcriptome.</title>
        <authorList>
            <person name="Meera S.P."/>
            <person name="Sreeshan A."/>
            <person name="Augustine A."/>
        </authorList>
    </citation>
    <scope>NUCLEOTIDE SEQUENCE</scope>
    <source>
        <tissue evidence="1">Leaf</tissue>
    </source>
</reference>
<accession>A0A2P2QQB9</accession>
<proteinExistence type="predicted"/>
<dbReference type="EMBL" id="GGEC01088745">
    <property type="protein sequence ID" value="MBX69229.1"/>
    <property type="molecule type" value="Transcribed_RNA"/>
</dbReference>
<dbReference type="AlphaFoldDB" id="A0A2P2QQB9"/>
<name>A0A2P2QQB9_RHIMU</name>
<organism evidence="1">
    <name type="scientific">Rhizophora mucronata</name>
    <name type="common">Asiatic mangrove</name>
    <dbReference type="NCBI Taxonomy" id="61149"/>
    <lineage>
        <taxon>Eukaryota</taxon>
        <taxon>Viridiplantae</taxon>
        <taxon>Streptophyta</taxon>
        <taxon>Embryophyta</taxon>
        <taxon>Tracheophyta</taxon>
        <taxon>Spermatophyta</taxon>
        <taxon>Magnoliopsida</taxon>
        <taxon>eudicotyledons</taxon>
        <taxon>Gunneridae</taxon>
        <taxon>Pentapetalae</taxon>
        <taxon>rosids</taxon>
        <taxon>fabids</taxon>
        <taxon>Malpighiales</taxon>
        <taxon>Rhizophoraceae</taxon>
        <taxon>Rhizophora</taxon>
    </lineage>
</organism>
<sequence length="31" mass="3367">MFVNESTQNILVCFLPGSLSPNATNWTGLLV</sequence>